<keyword evidence="2" id="KW-1185">Reference proteome</keyword>
<protein>
    <submittedName>
        <fullName evidence="1">Uncharacterized protein</fullName>
    </submittedName>
</protein>
<feature type="non-terminal residue" evidence="1">
    <location>
        <position position="158"/>
    </location>
</feature>
<evidence type="ECO:0000313" key="2">
    <source>
        <dbReference type="Proteomes" id="UP000824469"/>
    </source>
</evidence>
<comment type="caution">
    <text evidence="1">The sequence shown here is derived from an EMBL/GenBank/DDBJ whole genome shotgun (WGS) entry which is preliminary data.</text>
</comment>
<organism evidence="1 2">
    <name type="scientific">Taxus chinensis</name>
    <name type="common">Chinese yew</name>
    <name type="synonym">Taxus wallichiana var. chinensis</name>
    <dbReference type="NCBI Taxonomy" id="29808"/>
    <lineage>
        <taxon>Eukaryota</taxon>
        <taxon>Viridiplantae</taxon>
        <taxon>Streptophyta</taxon>
        <taxon>Embryophyta</taxon>
        <taxon>Tracheophyta</taxon>
        <taxon>Spermatophyta</taxon>
        <taxon>Pinopsida</taxon>
        <taxon>Pinidae</taxon>
        <taxon>Conifers II</taxon>
        <taxon>Cupressales</taxon>
        <taxon>Taxaceae</taxon>
        <taxon>Taxus</taxon>
    </lineage>
</organism>
<gene>
    <name evidence="1" type="ORF">KI387_026392</name>
</gene>
<dbReference type="EMBL" id="JAHRHJ020000006">
    <property type="protein sequence ID" value="KAH9311357.1"/>
    <property type="molecule type" value="Genomic_DNA"/>
</dbReference>
<reference evidence="1 2" key="1">
    <citation type="journal article" date="2021" name="Nat. Plants">
        <title>The Taxus genome provides insights into paclitaxel biosynthesis.</title>
        <authorList>
            <person name="Xiong X."/>
            <person name="Gou J."/>
            <person name="Liao Q."/>
            <person name="Li Y."/>
            <person name="Zhou Q."/>
            <person name="Bi G."/>
            <person name="Li C."/>
            <person name="Du R."/>
            <person name="Wang X."/>
            <person name="Sun T."/>
            <person name="Guo L."/>
            <person name="Liang H."/>
            <person name="Lu P."/>
            <person name="Wu Y."/>
            <person name="Zhang Z."/>
            <person name="Ro D.K."/>
            <person name="Shang Y."/>
            <person name="Huang S."/>
            <person name="Yan J."/>
        </authorList>
    </citation>
    <scope>NUCLEOTIDE SEQUENCE [LARGE SCALE GENOMIC DNA]</scope>
    <source>
        <strain evidence="1">Ta-2019</strain>
    </source>
</reference>
<proteinExistence type="predicted"/>
<sequence>MPHSANLKEKIRNSPNFNSGLKFAMLMDMEFREGHLLDRNGHKEKRISFSQYHFQILNCTADSRLQDFNLRFTFEVSDPGFVTDFSNVNFVYFQTNGFYPWFAVVQAQLGTTGLMTLCCIRLSLKKKDKLVNYVIYLPLPSTHQEMGFPPHTVAGVLA</sequence>
<accession>A0AA38FUT1</accession>
<dbReference type="Proteomes" id="UP000824469">
    <property type="component" value="Unassembled WGS sequence"/>
</dbReference>
<name>A0AA38FUT1_TAXCH</name>
<dbReference type="AlphaFoldDB" id="A0AA38FUT1"/>
<evidence type="ECO:0000313" key="1">
    <source>
        <dbReference type="EMBL" id="KAH9311357.1"/>
    </source>
</evidence>